<dbReference type="AlphaFoldDB" id="A0A6F8XNC7"/>
<evidence type="ECO:0000313" key="5">
    <source>
        <dbReference type="EMBL" id="BCB75334.1"/>
    </source>
</evidence>
<comment type="similarity">
    <text evidence="2">Belongs to the DapA family.</text>
</comment>
<organism evidence="5 6">
    <name type="scientific">Phytohabitans flavus</name>
    <dbReference type="NCBI Taxonomy" id="1076124"/>
    <lineage>
        <taxon>Bacteria</taxon>
        <taxon>Bacillati</taxon>
        <taxon>Actinomycetota</taxon>
        <taxon>Actinomycetes</taxon>
        <taxon>Micromonosporales</taxon>
        <taxon>Micromonosporaceae</taxon>
    </lineage>
</organism>
<dbReference type="Gene3D" id="3.20.20.70">
    <property type="entry name" value="Aldolase class I"/>
    <property type="match status" value="1"/>
</dbReference>
<dbReference type="SMART" id="SM01130">
    <property type="entry name" value="DHDPS"/>
    <property type="match status" value="1"/>
</dbReference>
<proteinExistence type="inferred from homology"/>
<dbReference type="KEGG" id="pfla:Pflav_017440"/>
<evidence type="ECO:0000256" key="4">
    <source>
        <dbReference type="PIRSR" id="PIRSR001365-2"/>
    </source>
</evidence>
<dbReference type="GO" id="GO:0019262">
    <property type="term" value="P:N-acetylneuraminate catabolic process"/>
    <property type="evidence" value="ECO:0007669"/>
    <property type="project" value="TreeGrafter"/>
</dbReference>
<dbReference type="PANTHER" id="PTHR42849">
    <property type="entry name" value="N-ACETYLNEURAMINATE LYASE"/>
    <property type="match status" value="1"/>
</dbReference>
<evidence type="ECO:0000256" key="2">
    <source>
        <dbReference type="PIRNR" id="PIRNR001365"/>
    </source>
</evidence>
<evidence type="ECO:0000313" key="6">
    <source>
        <dbReference type="Proteomes" id="UP000502508"/>
    </source>
</evidence>
<dbReference type="PIRSF" id="PIRSF001365">
    <property type="entry name" value="DHDPS"/>
    <property type="match status" value="1"/>
</dbReference>
<dbReference type="RefSeq" id="WP_232071093.1">
    <property type="nucleotide sequence ID" value="NZ_AP022870.1"/>
</dbReference>
<dbReference type="PANTHER" id="PTHR42849:SF1">
    <property type="entry name" value="N-ACETYLNEURAMINATE LYASE"/>
    <property type="match status" value="1"/>
</dbReference>
<dbReference type="CDD" id="cd00408">
    <property type="entry name" value="DHDPS-like"/>
    <property type="match status" value="1"/>
</dbReference>
<dbReference type="Pfam" id="PF00701">
    <property type="entry name" value="DHDPS"/>
    <property type="match status" value="1"/>
</dbReference>
<evidence type="ECO:0000256" key="3">
    <source>
        <dbReference type="PIRSR" id="PIRSR001365-1"/>
    </source>
</evidence>
<dbReference type="InterPro" id="IPR013785">
    <property type="entry name" value="Aldolase_TIM"/>
</dbReference>
<dbReference type="GO" id="GO:0005829">
    <property type="term" value="C:cytosol"/>
    <property type="evidence" value="ECO:0007669"/>
    <property type="project" value="TreeGrafter"/>
</dbReference>
<dbReference type="EMBL" id="AP022870">
    <property type="protein sequence ID" value="BCB75334.1"/>
    <property type="molecule type" value="Genomic_DNA"/>
</dbReference>
<gene>
    <name evidence="5" type="ORF">Pflav_017440</name>
</gene>
<evidence type="ECO:0000256" key="1">
    <source>
        <dbReference type="ARBA" id="ARBA00023239"/>
    </source>
</evidence>
<accession>A0A6F8XNC7</accession>
<protein>
    <recommendedName>
        <fullName evidence="7">Dihydrodipicolinate synthase family protein</fullName>
    </recommendedName>
</protein>
<dbReference type="InterPro" id="IPR002220">
    <property type="entry name" value="DapA-like"/>
</dbReference>
<dbReference type="SUPFAM" id="SSF51569">
    <property type="entry name" value="Aldolase"/>
    <property type="match status" value="1"/>
</dbReference>
<dbReference type="Proteomes" id="UP000502508">
    <property type="component" value="Chromosome"/>
</dbReference>
<reference evidence="5 6" key="2">
    <citation type="submission" date="2020-03" db="EMBL/GenBank/DDBJ databases">
        <authorList>
            <person name="Ichikawa N."/>
            <person name="Kimura A."/>
            <person name="Kitahashi Y."/>
            <person name="Uohara A."/>
        </authorList>
    </citation>
    <scope>NUCLEOTIDE SEQUENCE [LARGE SCALE GENOMIC DNA]</scope>
    <source>
        <strain evidence="5 6">NBRC 107702</strain>
    </source>
</reference>
<reference evidence="5 6" key="1">
    <citation type="submission" date="2020-03" db="EMBL/GenBank/DDBJ databases">
        <title>Whole genome shotgun sequence of Phytohabitans flavus NBRC 107702.</title>
        <authorList>
            <person name="Komaki H."/>
            <person name="Tamura T."/>
        </authorList>
    </citation>
    <scope>NUCLEOTIDE SEQUENCE [LARGE SCALE GENOMIC DNA]</scope>
    <source>
        <strain evidence="5 6">NBRC 107702</strain>
    </source>
</reference>
<feature type="active site" description="Proton donor/acceptor" evidence="3">
    <location>
        <position position="139"/>
    </location>
</feature>
<feature type="active site" description="Schiff-base intermediate with substrate" evidence="3">
    <location>
        <position position="167"/>
    </location>
</feature>
<keyword evidence="6" id="KW-1185">Reference proteome</keyword>
<dbReference type="GO" id="GO:0008747">
    <property type="term" value="F:N-acetylneuraminate lyase activity"/>
    <property type="evidence" value="ECO:0007669"/>
    <property type="project" value="TreeGrafter"/>
</dbReference>
<evidence type="ECO:0008006" key="7">
    <source>
        <dbReference type="Google" id="ProtNLM"/>
    </source>
</evidence>
<keyword evidence="1 2" id="KW-0456">Lyase</keyword>
<sequence>MDRNDVTWRGYWSAAVTPFTSTGAVDEQALRDVVTQSVGQGVHGICVNGSTGEWFSQTLSERRRVAEVVVEAVGGQTPTVVGVTATRVSDAVDLAKHAAQIGADSVIAAPPPLARPTYRELESYYSEIFDATDLPAWLYNFPQDNGHAISVDELVRLSAIPTVVAVKQSAPGIEELIATIEAVGSTLRVFGNMLSRLGAALIRSGFGGDGHFGSGMLLGAQMPAFFEATWKGDVAGAEEIAARYARLMDRIAGARPDGYNWAFGGMQSTLKAAMNVLGESGGYPRQPKLPVDDPQDLAQIREILREAGLLRAAASAGHSAS</sequence>
<feature type="binding site" evidence="4">
    <location>
        <position position="51"/>
    </location>
    <ligand>
        <name>pyruvate</name>
        <dbReference type="ChEBI" id="CHEBI:15361"/>
    </ligand>
</feature>
<name>A0A6F8XNC7_9ACTN</name>
<dbReference type="PRINTS" id="PR00146">
    <property type="entry name" value="DHPICSNTHASE"/>
</dbReference>